<accession>A0ABM5V5B4</accession>
<proteinExistence type="predicted"/>
<organism evidence="1 2">
    <name type="scientific">Herbaspirillum hiltneri N3</name>
    <dbReference type="NCBI Taxonomy" id="1262470"/>
    <lineage>
        <taxon>Bacteria</taxon>
        <taxon>Pseudomonadati</taxon>
        <taxon>Pseudomonadota</taxon>
        <taxon>Betaproteobacteria</taxon>
        <taxon>Burkholderiales</taxon>
        <taxon>Oxalobacteraceae</taxon>
        <taxon>Herbaspirillum</taxon>
    </lineage>
</organism>
<evidence type="ECO:0000313" key="2">
    <source>
        <dbReference type="Proteomes" id="UP000063429"/>
    </source>
</evidence>
<sequence length="74" mass="7745">MLRSGRNIVLLTFICTLLVLALPGVSAWDALCAAVMLMIAGIGVLYPLIVSGQANPPQHIQDVEVGPATSAILF</sequence>
<protein>
    <submittedName>
        <fullName evidence="1">Uncharacterized protein</fullName>
    </submittedName>
</protein>
<reference evidence="2" key="1">
    <citation type="journal article" date="2015" name="Genome Announc.">
        <title>Complete Genome Sequence of Herbaspirillum hiltneri N3 (DSM 17495), Isolated from Surface-Sterilized Wheat Roots.</title>
        <authorList>
            <person name="Guizelini D."/>
            <person name="Saizaki P.M."/>
            <person name="Coimbra N.A."/>
            <person name="Weiss V.A."/>
            <person name="Faoro H."/>
            <person name="Sfeir M.Z."/>
            <person name="Baura V.A."/>
            <person name="Monteiro R.A."/>
            <person name="Chubatsu L.S."/>
            <person name="Souza E.M."/>
            <person name="Cruz L.M."/>
            <person name="Pedrosa F.O."/>
            <person name="Raittz R.T."/>
            <person name="Marchaukoski J.N."/>
            <person name="Steffens M.B."/>
        </authorList>
    </citation>
    <scope>NUCLEOTIDE SEQUENCE [LARGE SCALE GENOMIC DNA]</scope>
    <source>
        <strain evidence="2">N3</strain>
    </source>
</reference>
<evidence type="ECO:0000313" key="1">
    <source>
        <dbReference type="EMBL" id="AKZ64758.1"/>
    </source>
</evidence>
<dbReference type="EMBL" id="CP011409">
    <property type="protein sequence ID" value="AKZ64758.1"/>
    <property type="molecule type" value="Genomic_DNA"/>
</dbReference>
<keyword evidence="2" id="KW-1185">Reference proteome</keyword>
<gene>
    <name evidence="1" type="ORF">F506_20775</name>
</gene>
<name>A0ABM5V5B4_9BURK</name>
<dbReference type="Proteomes" id="UP000063429">
    <property type="component" value="Chromosome"/>
</dbReference>